<dbReference type="EMBL" id="CACRUS010000018">
    <property type="protein sequence ID" value="VYU47930.1"/>
    <property type="molecule type" value="Genomic_DNA"/>
</dbReference>
<proteinExistence type="predicted"/>
<reference evidence="1" key="1">
    <citation type="submission" date="2019-11" db="EMBL/GenBank/DDBJ databases">
        <authorList>
            <person name="Feng L."/>
        </authorList>
    </citation>
    <scope>NUCLEOTIDE SEQUENCE</scope>
    <source>
        <strain evidence="1">PagglomeransLFYP105</strain>
    </source>
</reference>
<dbReference type="InterPro" id="IPR036725">
    <property type="entry name" value="ColE3_ribonuclease_sf"/>
</dbReference>
<protein>
    <submittedName>
        <fullName evidence="1">Uncharacterized protein</fullName>
    </submittedName>
</protein>
<dbReference type="GO" id="GO:0043022">
    <property type="term" value="F:ribosome binding"/>
    <property type="evidence" value="ECO:0007669"/>
    <property type="project" value="InterPro"/>
</dbReference>
<name>A0A6N3F7D9_ENTAG</name>
<organism evidence="1">
    <name type="scientific">Enterobacter agglomerans</name>
    <name type="common">Erwinia herbicola</name>
    <name type="synonym">Pantoea agglomerans</name>
    <dbReference type="NCBI Taxonomy" id="549"/>
    <lineage>
        <taxon>Bacteria</taxon>
        <taxon>Pseudomonadati</taxon>
        <taxon>Pseudomonadota</taxon>
        <taxon>Gammaproteobacteria</taxon>
        <taxon>Enterobacterales</taxon>
        <taxon>Erwiniaceae</taxon>
        <taxon>Pantoea</taxon>
        <taxon>Pantoea agglomerans group</taxon>
    </lineage>
</organism>
<dbReference type="AlphaFoldDB" id="A0A6N3F7D9"/>
<evidence type="ECO:0000313" key="1">
    <source>
        <dbReference type="EMBL" id="VYU47930.1"/>
    </source>
</evidence>
<sequence>MIYLNSLSITSLQSLQSLLGSQDSLKKTMEFLSLIEGKFLLCVPFNNPNYIIQDNISLKQAVNHITDIDLKSLLTTILTDSTTYLGEYPSDYFHQGKNSFFSAFDTYLAMNDQDCIILSLHSEAYWVNNTIPLINNSVISNHFNCPTTNFSTFIDGIHVWEPLIKKFIMNKKKQGGYLCHAISVKHLIPSDIYSIYLQEINDPNVKITNIRSMAKLVAECCGYDFMQDISNRNRTGSIIRDIYFNSEKDVYISTDINHGRFEVLDNNGTHICEIDFEGTQTKPRDTTRRHNIRL</sequence>
<gene>
    <name evidence="1" type="ORF">PALFYP105_04404</name>
</gene>
<dbReference type="GO" id="GO:0003723">
    <property type="term" value="F:RNA binding"/>
    <property type="evidence" value="ECO:0007669"/>
    <property type="project" value="InterPro"/>
</dbReference>
<dbReference type="GO" id="GO:0016788">
    <property type="term" value="F:hydrolase activity, acting on ester bonds"/>
    <property type="evidence" value="ECO:0007669"/>
    <property type="project" value="InterPro"/>
</dbReference>
<dbReference type="SUPFAM" id="SSF63840">
    <property type="entry name" value="Ribonuclease domain of colicin E3"/>
    <property type="match status" value="1"/>
</dbReference>
<dbReference type="Gene3D" id="3.10.380.10">
    <property type="entry name" value="Colicin E3-like ribonuclease domain"/>
    <property type="match status" value="1"/>
</dbReference>
<accession>A0A6N3F7D9</accession>